<dbReference type="Gene3D" id="2.60.40.3940">
    <property type="match status" value="1"/>
</dbReference>
<organism evidence="2 3">
    <name type="scientific">Sphingomonas desiccabilis</name>
    <dbReference type="NCBI Taxonomy" id="429134"/>
    <lineage>
        <taxon>Bacteria</taxon>
        <taxon>Pseudomonadati</taxon>
        <taxon>Pseudomonadota</taxon>
        <taxon>Alphaproteobacteria</taxon>
        <taxon>Sphingomonadales</taxon>
        <taxon>Sphingomonadaceae</taxon>
        <taxon>Sphingomonas</taxon>
    </lineage>
</organism>
<gene>
    <name evidence="2" type="ORF">EO081_05905</name>
</gene>
<dbReference type="EMBL" id="SDPT01000001">
    <property type="protein sequence ID" value="RXZ35168.1"/>
    <property type="molecule type" value="Genomic_DNA"/>
</dbReference>
<dbReference type="OrthoDB" id="6174642at2"/>
<evidence type="ECO:0000259" key="1">
    <source>
        <dbReference type="Pfam" id="PF21882"/>
    </source>
</evidence>
<dbReference type="InterPro" id="IPR054075">
    <property type="entry name" value="Gp53-like_C"/>
</dbReference>
<protein>
    <recommendedName>
        <fullName evidence="1">Putative tail fiber protein gp53-like C-terminal domain-containing protein</fullName>
    </recommendedName>
</protein>
<dbReference type="RefSeq" id="WP_129340943.1">
    <property type="nucleotide sequence ID" value="NZ_JACIDD010000001.1"/>
</dbReference>
<dbReference type="Proteomes" id="UP000292347">
    <property type="component" value="Unassembled WGS sequence"/>
</dbReference>
<name>A0A4Q2J060_9SPHN</name>
<comment type="caution">
    <text evidence="2">The sequence shown here is derived from an EMBL/GenBank/DDBJ whole genome shotgun (WGS) entry which is preliminary data.</text>
</comment>
<accession>A0A4Q2J060</accession>
<keyword evidence="3" id="KW-1185">Reference proteome</keyword>
<evidence type="ECO:0000313" key="3">
    <source>
        <dbReference type="Proteomes" id="UP000292347"/>
    </source>
</evidence>
<dbReference type="Pfam" id="PF21882">
    <property type="entry name" value="Gp53-like_C"/>
    <property type="match status" value="1"/>
</dbReference>
<reference evidence="2 3" key="1">
    <citation type="submission" date="2019-01" db="EMBL/GenBank/DDBJ databases">
        <title>Sphingomonas mucosissima sp. nov. and Sphingomonas desiccabilis sp. nov., from biological soil crusts in the Colorado Plateau, USA.</title>
        <authorList>
            <person name="Zhu D."/>
        </authorList>
    </citation>
    <scope>NUCLEOTIDE SEQUENCE [LARGE SCALE GENOMIC DNA]</scope>
    <source>
        <strain evidence="2 3">CP1D</strain>
    </source>
</reference>
<feature type="domain" description="Putative tail fiber protein gp53-like C-terminal" evidence="1">
    <location>
        <begin position="306"/>
        <end position="377"/>
    </location>
</feature>
<sequence length="394" mass="40980">MSKLALTITQAGHSRFTAAQVDDDIDLSISAVGLSDRAFVEAPTLTALPGEFRRVSTISGEAIGDNVVHMVVRDADPLAYTVRGFGLFLADGTLFATYAQNEALFEKSALSDMHLAIDIAFPTGNVEQLTFGDTNFLNPPATTATRGVVELATQEEVDAGEDAERVVTPRTLAQRLAGWAGGLLGRRITGAGLATGGGDLTADRTITVEAASAAEADAGTLTTKALTPASIGNVLASIAARVPLTRRIDTAGLALGGGALGTDQTISVPAATPEQLLYGTAGNVAVTPESFGGLAHLLEANGYWTLPGGLIVQWVNYRATLADEPAVTVNYPLAFPNRCLVASATAFISAPANNRDSWPQIAGEPGRTSCVIQLQADDQNDRLVNGFTLILIGY</sequence>
<dbReference type="AlphaFoldDB" id="A0A4Q2J060"/>
<proteinExistence type="predicted"/>
<evidence type="ECO:0000313" key="2">
    <source>
        <dbReference type="EMBL" id="RXZ35168.1"/>
    </source>
</evidence>